<dbReference type="InParanoid" id="A0A448YMB2"/>
<keyword evidence="3" id="KW-1185">Reference proteome</keyword>
<gene>
    <name evidence="2" type="ORF">BRENAR_LOCUS2804</name>
</gene>
<sequence>MKALVPRVCRCIPRLLGSRVSIWATGSWAVGSWATGGRAVHSRSFHSSEAASQDKLRVIRKDSVGKVAARVATEDSSKTISAGQTISDDQPTSADQPTSEYVMNLLEKPQSEDLDSEITERVNSLEKFIEVGKMQMDSVSSGLEYVLDNFSSTSSKNLTQSQRKLLNQLLHSRPQEIRTLIRRARSSVDLVIILSHLVFREQLDASALASIVVRLDLERLLTVHQRLSTGPRIVQGWFTDPEVQMKCEIAIASRYKMLGSRTLAKFIIDNSLEQTWLPKIKSGAFGSSVYLRNMVQLLKGIVGEPELYALVMETENPQLSFILWEAYPTNSDVKDYLRSISDSLNDIQQVVVEFMNNPLVSTNREYTLKLSRISEHLKLCTGKNVSARRFIGSLEVFLTNLKDSIEINSENRDFFEEMVTALDQFRVQTNQSKEEYVVGIDVGLAKH</sequence>
<dbReference type="AlphaFoldDB" id="A0A448YMB2"/>
<dbReference type="Proteomes" id="UP000290900">
    <property type="component" value="Unassembled WGS sequence"/>
</dbReference>
<evidence type="ECO:0000256" key="1">
    <source>
        <dbReference type="SAM" id="MobiDB-lite"/>
    </source>
</evidence>
<organism evidence="2 3">
    <name type="scientific">Brettanomyces naardenensis</name>
    <name type="common">Yeast</name>
    <dbReference type="NCBI Taxonomy" id="13370"/>
    <lineage>
        <taxon>Eukaryota</taxon>
        <taxon>Fungi</taxon>
        <taxon>Dikarya</taxon>
        <taxon>Ascomycota</taxon>
        <taxon>Saccharomycotina</taxon>
        <taxon>Pichiomycetes</taxon>
        <taxon>Pichiales</taxon>
        <taxon>Pichiaceae</taxon>
        <taxon>Brettanomyces</taxon>
    </lineage>
</organism>
<dbReference type="EMBL" id="CAACVR010000017">
    <property type="protein sequence ID" value="VEU22072.1"/>
    <property type="molecule type" value="Genomic_DNA"/>
</dbReference>
<dbReference type="OrthoDB" id="3997269at2759"/>
<feature type="region of interest" description="Disordered" evidence="1">
    <location>
        <begin position="78"/>
        <end position="97"/>
    </location>
</feature>
<accession>A0A448YMB2</accession>
<evidence type="ECO:0000313" key="3">
    <source>
        <dbReference type="Proteomes" id="UP000290900"/>
    </source>
</evidence>
<evidence type="ECO:0000313" key="2">
    <source>
        <dbReference type="EMBL" id="VEU22072.1"/>
    </source>
</evidence>
<proteinExistence type="predicted"/>
<reference evidence="2 3" key="1">
    <citation type="submission" date="2018-12" db="EMBL/GenBank/DDBJ databases">
        <authorList>
            <person name="Tiukova I."/>
            <person name="Dainat J."/>
        </authorList>
    </citation>
    <scope>NUCLEOTIDE SEQUENCE [LARGE SCALE GENOMIC DNA]</scope>
</reference>
<protein>
    <submittedName>
        <fullName evidence="2">DEKNAAC103094</fullName>
    </submittedName>
</protein>
<name>A0A448YMB2_BRENA</name>